<dbReference type="eggNOG" id="ENOG502SCA2">
    <property type="taxonomic scope" value="Eukaryota"/>
</dbReference>
<feature type="compositionally biased region" description="Polar residues" evidence="1">
    <location>
        <begin position="46"/>
        <end position="61"/>
    </location>
</feature>
<dbReference type="OrthoDB" id="3359339at2759"/>
<evidence type="ECO:0000313" key="3">
    <source>
        <dbReference type="Proteomes" id="UP000016933"/>
    </source>
</evidence>
<dbReference type="STRING" id="675120.N1PT70"/>
<feature type="region of interest" description="Disordered" evidence="1">
    <location>
        <begin position="1"/>
        <end position="146"/>
    </location>
</feature>
<protein>
    <submittedName>
        <fullName evidence="2">Uncharacterized protein</fullName>
    </submittedName>
</protein>
<feature type="compositionally biased region" description="Basic and acidic residues" evidence="1">
    <location>
        <begin position="83"/>
        <end position="92"/>
    </location>
</feature>
<proteinExistence type="predicted"/>
<dbReference type="Proteomes" id="UP000016933">
    <property type="component" value="Unassembled WGS sequence"/>
</dbReference>
<reference evidence="2 3" key="2">
    <citation type="journal article" date="2012" name="PLoS Pathog.">
        <title>Diverse lifestyles and strategies of plant pathogenesis encoded in the genomes of eighteen Dothideomycetes fungi.</title>
        <authorList>
            <person name="Ohm R.A."/>
            <person name="Feau N."/>
            <person name="Henrissat B."/>
            <person name="Schoch C.L."/>
            <person name="Horwitz B.A."/>
            <person name="Barry K.W."/>
            <person name="Condon B.J."/>
            <person name="Copeland A.C."/>
            <person name="Dhillon B."/>
            <person name="Glaser F."/>
            <person name="Hesse C.N."/>
            <person name="Kosti I."/>
            <person name="LaButti K."/>
            <person name="Lindquist E.A."/>
            <person name="Lucas S."/>
            <person name="Salamov A.A."/>
            <person name="Bradshaw R.E."/>
            <person name="Ciuffetti L."/>
            <person name="Hamelin R.C."/>
            <person name="Kema G.H.J."/>
            <person name="Lawrence C."/>
            <person name="Scott J.A."/>
            <person name="Spatafora J.W."/>
            <person name="Turgeon B.G."/>
            <person name="de Wit P.J.G.M."/>
            <person name="Zhong S."/>
            <person name="Goodwin S.B."/>
            <person name="Grigoriev I.V."/>
        </authorList>
    </citation>
    <scope>NUCLEOTIDE SEQUENCE [LARGE SCALE GENOMIC DNA]</scope>
    <source>
        <strain evidence="3">NZE10 / CBS 128990</strain>
    </source>
</reference>
<evidence type="ECO:0000313" key="2">
    <source>
        <dbReference type="EMBL" id="EME46656.1"/>
    </source>
</evidence>
<accession>N1PT70</accession>
<sequence length="146" mass="15106">MSAEYQGQDPLEIAKQAERDLNTQQAKGNTKEQNSDLSDSARESGVNENVTTKFPGSTVQIGGQGAGDNREIPLEEGGSIRPDTGKPTKAGDFEGVGGPEDKARIYADQNGGDDAVRGNIRQGGETIRPGGGDSNESQGGTGGRTA</sequence>
<feature type="compositionally biased region" description="Basic and acidic residues" evidence="1">
    <location>
        <begin position="29"/>
        <end position="42"/>
    </location>
</feature>
<feature type="compositionally biased region" description="Gly residues" evidence="1">
    <location>
        <begin position="129"/>
        <end position="146"/>
    </location>
</feature>
<dbReference type="AlphaFoldDB" id="N1PT70"/>
<dbReference type="OMA" id="MSAEYKG"/>
<dbReference type="EMBL" id="KB446537">
    <property type="protein sequence ID" value="EME46656.1"/>
    <property type="molecule type" value="Genomic_DNA"/>
</dbReference>
<reference evidence="3" key="1">
    <citation type="journal article" date="2012" name="PLoS Genet.">
        <title>The genomes of the fungal plant pathogens Cladosporium fulvum and Dothistroma septosporum reveal adaptation to different hosts and lifestyles but also signatures of common ancestry.</title>
        <authorList>
            <person name="de Wit P.J.G.M."/>
            <person name="van der Burgt A."/>
            <person name="Oekmen B."/>
            <person name="Stergiopoulos I."/>
            <person name="Abd-Elsalam K.A."/>
            <person name="Aerts A.L."/>
            <person name="Bahkali A.H."/>
            <person name="Beenen H.G."/>
            <person name="Chettri P."/>
            <person name="Cox M.P."/>
            <person name="Datema E."/>
            <person name="de Vries R.P."/>
            <person name="Dhillon B."/>
            <person name="Ganley A.R."/>
            <person name="Griffiths S.A."/>
            <person name="Guo Y."/>
            <person name="Hamelin R.C."/>
            <person name="Henrissat B."/>
            <person name="Kabir M.S."/>
            <person name="Jashni M.K."/>
            <person name="Kema G."/>
            <person name="Klaubauf S."/>
            <person name="Lapidus A."/>
            <person name="Levasseur A."/>
            <person name="Lindquist E."/>
            <person name="Mehrabi R."/>
            <person name="Ohm R.A."/>
            <person name="Owen T.J."/>
            <person name="Salamov A."/>
            <person name="Schwelm A."/>
            <person name="Schijlen E."/>
            <person name="Sun H."/>
            <person name="van den Burg H.A."/>
            <person name="van Ham R.C.H.J."/>
            <person name="Zhang S."/>
            <person name="Goodwin S.B."/>
            <person name="Grigoriev I.V."/>
            <person name="Collemare J."/>
            <person name="Bradshaw R.E."/>
        </authorList>
    </citation>
    <scope>NUCLEOTIDE SEQUENCE [LARGE SCALE GENOMIC DNA]</scope>
    <source>
        <strain evidence="3">NZE10 / CBS 128990</strain>
    </source>
</reference>
<evidence type="ECO:0000256" key="1">
    <source>
        <dbReference type="SAM" id="MobiDB-lite"/>
    </source>
</evidence>
<keyword evidence="3" id="KW-1185">Reference proteome</keyword>
<dbReference type="HOGENOM" id="CLU_154736_0_0_1"/>
<gene>
    <name evidence="2" type="ORF">DOTSEDRAFT_149048</name>
</gene>
<name>N1PT70_DOTSN</name>
<organism evidence="2 3">
    <name type="scientific">Dothistroma septosporum (strain NZE10 / CBS 128990)</name>
    <name type="common">Red band needle blight fungus</name>
    <name type="synonym">Mycosphaerella pini</name>
    <dbReference type="NCBI Taxonomy" id="675120"/>
    <lineage>
        <taxon>Eukaryota</taxon>
        <taxon>Fungi</taxon>
        <taxon>Dikarya</taxon>
        <taxon>Ascomycota</taxon>
        <taxon>Pezizomycotina</taxon>
        <taxon>Dothideomycetes</taxon>
        <taxon>Dothideomycetidae</taxon>
        <taxon>Mycosphaerellales</taxon>
        <taxon>Mycosphaerellaceae</taxon>
        <taxon>Dothistroma</taxon>
    </lineage>
</organism>